<dbReference type="KEGG" id="chrm:FYK34_10205"/>
<sequence>MQVDSVSALSAWREQVGKPASFAGQGGGEGFASQLAQAGQTPAGGAPTVRPPPFHDGQQTAEDIQWLLPTRETVARHGEYVRQLLAQAMSQAGLPMNPPFQLASTADGEIKLSGQRPDLARIEQLCNTNRELNHAICNLQAIAADVPRMDEAAAYARAWQRAPSDAERMAVFWYYSARMKQPGRVEVTLSGSAAQLVVNGETMPPYRG</sequence>
<gene>
    <name evidence="2" type="ORF">FYK34_10205</name>
</gene>
<name>A0A5C1DGN7_9NEIS</name>
<dbReference type="AlphaFoldDB" id="A0A5C1DGN7"/>
<proteinExistence type="predicted"/>
<feature type="compositionally biased region" description="Low complexity" evidence="1">
    <location>
        <begin position="36"/>
        <end position="48"/>
    </location>
</feature>
<protein>
    <submittedName>
        <fullName evidence="2">Uncharacterized protein</fullName>
    </submittedName>
</protein>
<evidence type="ECO:0000313" key="2">
    <source>
        <dbReference type="EMBL" id="QEL55910.1"/>
    </source>
</evidence>
<dbReference type="EMBL" id="CP043473">
    <property type="protein sequence ID" value="QEL55910.1"/>
    <property type="molecule type" value="Genomic_DNA"/>
</dbReference>
<evidence type="ECO:0000256" key="1">
    <source>
        <dbReference type="SAM" id="MobiDB-lite"/>
    </source>
</evidence>
<accession>A0A5C1DGN7</accession>
<dbReference type="RefSeq" id="WP_149296267.1">
    <property type="nucleotide sequence ID" value="NZ_CP043473.1"/>
</dbReference>
<keyword evidence="3" id="KW-1185">Reference proteome</keyword>
<feature type="region of interest" description="Disordered" evidence="1">
    <location>
        <begin position="20"/>
        <end position="50"/>
    </location>
</feature>
<dbReference type="Proteomes" id="UP000322079">
    <property type="component" value="Chromosome"/>
</dbReference>
<organism evidence="2 3">
    <name type="scientific">Chromobacterium paludis</name>
    <dbReference type="NCBI Taxonomy" id="2605945"/>
    <lineage>
        <taxon>Bacteria</taxon>
        <taxon>Pseudomonadati</taxon>
        <taxon>Pseudomonadota</taxon>
        <taxon>Betaproteobacteria</taxon>
        <taxon>Neisseriales</taxon>
        <taxon>Chromobacteriaceae</taxon>
        <taxon>Chromobacterium</taxon>
    </lineage>
</organism>
<evidence type="ECO:0000313" key="3">
    <source>
        <dbReference type="Proteomes" id="UP000322079"/>
    </source>
</evidence>
<reference evidence="2 3" key="1">
    <citation type="submission" date="2019-08" db="EMBL/GenBank/DDBJ databases">
        <title>Chromobacterium paludis, a novel bacterium isolated from a Maryland marsh pond.</title>
        <authorList>
            <person name="Blackburn M.B."/>
            <person name="Gundersen-Rindal D.E."/>
        </authorList>
    </citation>
    <scope>NUCLEOTIDE SEQUENCE [LARGE SCALE GENOMIC DNA]</scope>
    <source>
        <strain evidence="3">IIBBL 257-1</strain>
    </source>
</reference>